<keyword evidence="5" id="KW-0539">Nucleus</keyword>
<keyword evidence="4" id="KW-0804">Transcription</keyword>
<keyword evidence="3" id="KW-0805">Transcription regulation</keyword>
<dbReference type="HOGENOM" id="CLU_029624_0_0_1"/>
<dbReference type="GO" id="GO:0005634">
    <property type="term" value="C:nucleus"/>
    <property type="evidence" value="ECO:0007669"/>
    <property type="project" value="UniProtKB-SubCell"/>
</dbReference>
<accession>A0A067N475</accession>
<evidence type="ECO:0000313" key="9">
    <source>
        <dbReference type="Proteomes" id="UP000027195"/>
    </source>
</evidence>
<reference evidence="9" key="1">
    <citation type="journal article" date="2014" name="Proc. Natl. Acad. Sci. U.S.A.">
        <title>Extensive sampling of basidiomycete genomes demonstrates inadequacy of the white-rot/brown-rot paradigm for wood decay fungi.</title>
        <authorList>
            <person name="Riley R."/>
            <person name="Salamov A.A."/>
            <person name="Brown D.W."/>
            <person name="Nagy L.G."/>
            <person name="Floudas D."/>
            <person name="Held B.W."/>
            <person name="Levasseur A."/>
            <person name="Lombard V."/>
            <person name="Morin E."/>
            <person name="Otillar R."/>
            <person name="Lindquist E.A."/>
            <person name="Sun H."/>
            <person name="LaButti K.M."/>
            <person name="Schmutz J."/>
            <person name="Jabbour D."/>
            <person name="Luo H."/>
            <person name="Baker S.E."/>
            <person name="Pisabarro A.G."/>
            <person name="Walton J.D."/>
            <person name="Blanchette R.A."/>
            <person name="Henrissat B."/>
            <person name="Martin F."/>
            <person name="Cullen D."/>
            <person name="Hibbett D.S."/>
            <person name="Grigoriev I.V."/>
        </authorList>
    </citation>
    <scope>NUCLEOTIDE SEQUENCE [LARGE SCALE GENOMIC DNA]</scope>
    <source>
        <strain evidence="9">FD-172 SS1</strain>
    </source>
</reference>
<evidence type="ECO:0000256" key="4">
    <source>
        <dbReference type="ARBA" id="ARBA00023163"/>
    </source>
</evidence>
<evidence type="ECO:0000313" key="8">
    <source>
        <dbReference type="EMBL" id="KDQ21765.1"/>
    </source>
</evidence>
<dbReference type="InterPro" id="IPR050815">
    <property type="entry name" value="TF_fung"/>
</dbReference>
<evidence type="ECO:0000259" key="7">
    <source>
        <dbReference type="Pfam" id="PF04082"/>
    </source>
</evidence>
<dbReference type="OrthoDB" id="3193829at2759"/>
<protein>
    <recommendedName>
        <fullName evidence="7">Xylanolytic transcriptional activator regulatory domain-containing protein</fullName>
    </recommendedName>
</protein>
<gene>
    <name evidence="8" type="ORF">BOTBODRAFT_183020</name>
</gene>
<dbReference type="GO" id="GO:0008270">
    <property type="term" value="F:zinc ion binding"/>
    <property type="evidence" value="ECO:0007669"/>
    <property type="project" value="InterPro"/>
</dbReference>
<feature type="domain" description="Xylanolytic transcriptional activator regulatory" evidence="7">
    <location>
        <begin position="72"/>
        <end position="242"/>
    </location>
</feature>
<dbReference type="Proteomes" id="UP000027195">
    <property type="component" value="Unassembled WGS sequence"/>
</dbReference>
<dbReference type="InterPro" id="IPR007219">
    <property type="entry name" value="XnlR_reg_dom"/>
</dbReference>
<keyword evidence="2" id="KW-0479">Metal-binding</keyword>
<dbReference type="PANTHER" id="PTHR47338">
    <property type="entry name" value="ZN(II)2CYS6 TRANSCRIPTION FACTOR (EUROFUNG)-RELATED"/>
    <property type="match status" value="1"/>
</dbReference>
<dbReference type="AlphaFoldDB" id="A0A067N475"/>
<feature type="region of interest" description="Disordered" evidence="6">
    <location>
        <begin position="1"/>
        <end position="22"/>
    </location>
</feature>
<evidence type="ECO:0000256" key="3">
    <source>
        <dbReference type="ARBA" id="ARBA00023015"/>
    </source>
</evidence>
<proteinExistence type="predicted"/>
<sequence>MTRSPGFPTSDSCSGALPSTTESTVDATLNGRTGCGGFVSPNSSDDVDVLPSVAITPEVLHLIDIFYIIPQTFLPLLPPRQTLNLHTMPPLLLNAILALATRYSARKISVDYRSAARALLTAQPAWLLASPIPPSGRQTQRLQAMLALTYLEFGVGNIEESRELLRKAVELAVSWSWNIMDAPILRSLAGQPIHQGGILSGTGTSKGSAELGMEAEQKRRVWWEIWATDIMLEIASGLPRVLENIPCHINKPVANPQNAEYKFYSLRIKSLSLLREASDFPPCTSAAVRLENTDRLRCLDAMIDNAFMQSHGAWIDASSECSQDECRRDAVINRNMFFMNMVMLNAASVHLHRRYALPELNFSVGSCALGSPPPYTLSSFHQNNPDPLPLPAKSIAKIISQSRLIMSLFRHSHQSSITRARPVLKKDYLDEDIVRHSPFCSCAQATAAFGSAIEVATASSKWQAMAAKSNIDAVQHVLSRLKRVWPVAARFEEELAQCQQAVESTLRLW</sequence>
<dbReference type="GO" id="GO:0006351">
    <property type="term" value="P:DNA-templated transcription"/>
    <property type="evidence" value="ECO:0007669"/>
    <property type="project" value="InterPro"/>
</dbReference>
<evidence type="ECO:0000256" key="6">
    <source>
        <dbReference type="SAM" id="MobiDB-lite"/>
    </source>
</evidence>
<dbReference type="GO" id="GO:0000981">
    <property type="term" value="F:DNA-binding transcription factor activity, RNA polymerase II-specific"/>
    <property type="evidence" value="ECO:0007669"/>
    <property type="project" value="InterPro"/>
</dbReference>
<comment type="subcellular location">
    <subcellularLocation>
        <location evidence="1">Nucleus</location>
    </subcellularLocation>
</comment>
<dbReference type="GO" id="GO:0003677">
    <property type="term" value="F:DNA binding"/>
    <property type="evidence" value="ECO:0007669"/>
    <property type="project" value="InterPro"/>
</dbReference>
<dbReference type="PANTHER" id="PTHR47338:SF5">
    <property type="entry name" value="ZN(II)2CYS6 TRANSCRIPTION FACTOR (EUROFUNG)"/>
    <property type="match status" value="1"/>
</dbReference>
<evidence type="ECO:0000256" key="5">
    <source>
        <dbReference type="ARBA" id="ARBA00023242"/>
    </source>
</evidence>
<dbReference type="CDD" id="cd12148">
    <property type="entry name" value="fungal_TF_MHR"/>
    <property type="match status" value="1"/>
</dbReference>
<evidence type="ECO:0000256" key="1">
    <source>
        <dbReference type="ARBA" id="ARBA00004123"/>
    </source>
</evidence>
<dbReference type="InParanoid" id="A0A067N475"/>
<dbReference type="Pfam" id="PF04082">
    <property type="entry name" value="Fungal_trans"/>
    <property type="match status" value="1"/>
</dbReference>
<name>A0A067N475_BOTB1</name>
<keyword evidence="9" id="KW-1185">Reference proteome</keyword>
<organism evidence="8 9">
    <name type="scientific">Botryobasidium botryosum (strain FD-172 SS1)</name>
    <dbReference type="NCBI Taxonomy" id="930990"/>
    <lineage>
        <taxon>Eukaryota</taxon>
        <taxon>Fungi</taxon>
        <taxon>Dikarya</taxon>
        <taxon>Basidiomycota</taxon>
        <taxon>Agaricomycotina</taxon>
        <taxon>Agaricomycetes</taxon>
        <taxon>Cantharellales</taxon>
        <taxon>Botryobasidiaceae</taxon>
        <taxon>Botryobasidium</taxon>
    </lineage>
</organism>
<dbReference type="STRING" id="930990.A0A067N475"/>
<dbReference type="EMBL" id="KL198016">
    <property type="protein sequence ID" value="KDQ21765.1"/>
    <property type="molecule type" value="Genomic_DNA"/>
</dbReference>
<evidence type="ECO:0000256" key="2">
    <source>
        <dbReference type="ARBA" id="ARBA00022723"/>
    </source>
</evidence>